<feature type="compositionally biased region" description="Basic and acidic residues" evidence="1">
    <location>
        <begin position="1"/>
        <end position="10"/>
    </location>
</feature>
<feature type="region of interest" description="Disordered" evidence="1">
    <location>
        <begin position="1"/>
        <end position="73"/>
    </location>
</feature>
<dbReference type="AlphaFoldDB" id="A0ABD1AZI9"/>
<sequence>MNERRRDDVSHGYSDIDGGDVPQTQVHDEAQEDEEVYRVNLDDDAHPSNEFSRDTFRVPVGRGEQRSRQNSNDKVCNNFAQVVLTKKITMNSKRQKRYSLSWSFQRTPDFIGHASIHLKS</sequence>
<gene>
    <name evidence="2" type="ORF">V5N11_018726</name>
</gene>
<evidence type="ECO:0000313" key="3">
    <source>
        <dbReference type="Proteomes" id="UP001558713"/>
    </source>
</evidence>
<comment type="caution">
    <text evidence="2">The sequence shown here is derived from an EMBL/GenBank/DDBJ whole genome shotgun (WGS) entry which is preliminary data.</text>
</comment>
<proteinExistence type="predicted"/>
<protein>
    <submittedName>
        <fullName evidence="2">Uncharacterized protein</fullName>
    </submittedName>
</protein>
<evidence type="ECO:0000313" key="2">
    <source>
        <dbReference type="EMBL" id="KAL1212127.1"/>
    </source>
</evidence>
<feature type="compositionally biased region" description="Basic and acidic residues" evidence="1">
    <location>
        <begin position="36"/>
        <end position="56"/>
    </location>
</feature>
<reference evidence="2 3" key="1">
    <citation type="submission" date="2024-04" db="EMBL/GenBank/DDBJ databases">
        <title>Genome assembly C_amara_ONT_v2.</title>
        <authorList>
            <person name="Yant L."/>
            <person name="Moore C."/>
            <person name="Slenker M."/>
        </authorList>
    </citation>
    <scope>NUCLEOTIDE SEQUENCE [LARGE SCALE GENOMIC DNA]</scope>
    <source>
        <tissue evidence="2">Leaf</tissue>
    </source>
</reference>
<organism evidence="2 3">
    <name type="scientific">Cardamine amara subsp. amara</name>
    <dbReference type="NCBI Taxonomy" id="228776"/>
    <lineage>
        <taxon>Eukaryota</taxon>
        <taxon>Viridiplantae</taxon>
        <taxon>Streptophyta</taxon>
        <taxon>Embryophyta</taxon>
        <taxon>Tracheophyta</taxon>
        <taxon>Spermatophyta</taxon>
        <taxon>Magnoliopsida</taxon>
        <taxon>eudicotyledons</taxon>
        <taxon>Gunneridae</taxon>
        <taxon>Pentapetalae</taxon>
        <taxon>rosids</taxon>
        <taxon>malvids</taxon>
        <taxon>Brassicales</taxon>
        <taxon>Brassicaceae</taxon>
        <taxon>Cardamineae</taxon>
        <taxon>Cardamine</taxon>
    </lineage>
</organism>
<dbReference type="EMBL" id="JBANAX010000376">
    <property type="protein sequence ID" value="KAL1212127.1"/>
    <property type="molecule type" value="Genomic_DNA"/>
</dbReference>
<dbReference type="Proteomes" id="UP001558713">
    <property type="component" value="Unassembled WGS sequence"/>
</dbReference>
<evidence type="ECO:0000256" key="1">
    <source>
        <dbReference type="SAM" id="MobiDB-lite"/>
    </source>
</evidence>
<accession>A0ABD1AZI9</accession>
<name>A0ABD1AZI9_CARAN</name>
<keyword evidence="3" id="KW-1185">Reference proteome</keyword>